<sequence length="84" mass="9293">MYQKKNKSLGKNVGGMLEIKNVQNLSMSNQLRAQIQHATETGQPLNLVVSPRTNNVSRSLIEGVRSTGGNVYRYDPKTGVISEF</sequence>
<protein>
    <recommendedName>
        <fullName evidence="1">Tox-REase-7 domain-containing protein</fullName>
    </recommendedName>
</protein>
<feature type="domain" description="Tox-REase-7" evidence="1">
    <location>
        <begin position="9"/>
        <end position="59"/>
    </location>
</feature>
<reference evidence="2" key="1">
    <citation type="submission" date="2019-11" db="EMBL/GenBank/DDBJ databases">
        <title>Epiphytic Pseudomonas syringae from cherry orchards.</title>
        <authorList>
            <person name="Hulin M.T."/>
        </authorList>
    </citation>
    <scope>NUCLEOTIDE SEQUENCE</scope>
    <source>
        <strain evidence="2">PA-2-5E</strain>
    </source>
</reference>
<dbReference type="InterPro" id="IPR028903">
    <property type="entry name" value="Tox-REase-7_dom"/>
</dbReference>
<comment type="caution">
    <text evidence="2">The sequence shown here is derived from an EMBL/GenBank/DDBJ whole genome shotgun (WGS) entry which is preliminary data.</text>
</comment>
<dbReference type="EMBL" id="WKAE01000617">
    <property type="protein sequence ID" value="MCF5632837.1"/>
    <property type="molecule type" value="Genomic_DNA"/>
</dbReference>
<proteinExistence type="predicted"/>
<evidence type="ECO:0000313" key="2">
    <source>
        <dbReference type="EMBL" id="MCF5632837.1"/>
    </source>
</evidence>
<organism evidence="2 3">
    <name type="scientific">Pseudomonas syringae</name>
    <dbReference type="NCBI Taxonomy" id="317"/>
    <lineage>
        <taxon>Bacteria</taxon>
        <taxon>Pseudomonadati</taxon>
        <taxon>Pseudomonadota</taxon>
        <taxon>Gammaproteobacteria</taxon>
        <taxon>Pseudomonadales</taxon>
        <taxon>Pseudomonadaceae</taxon>
        <taxon>Pseudomonas</taxon>
    </lineage>
</organism>
<dbReference type="Proteomes" id="UP000814010">
    <property type="component" value="Unassembled WGS sequence"/>
</dbReference>
<dbReference type="Pfam" id="PF15649">
    <property type="entry name" value="Tox-REase-7"/>
    <property type="match status" value="1"/>
</dbReference>
<dbReference type="RefSeq" id="WP_419204574.1">
    <property type="nucleotide sequence ID" value="NZ_CAWQUS010000020.1"/>
</dbReference>
<name>A0A9Q4AAD1_PSESX</name>
<evidence type="ECO:0000259" key="1">
    <source>
        <dbReference type="Pfam" id="PF15649"/>
    </source>
</evidence>
<dbReference type="AlphaFoldDB" id="A0A9Q4AAD1"/>
<gene>
    <name evidence="2" type="ORF">GIV53_26945</name>
</gene>
<accession>A0A9Q4AAD1</accession>
<evidence type="ECO:0000313" key="3">
    <source>
        <dbReference type="Proteomes" id="UP000814010"/>
    </source>
</evidence>